<evidence type="ECO:0000313" key="3">
    <source>
        <dbReference type="Proteomes" id="UP000070328"/>
    </source>
</evidence>
<name>A0A135T366_9PEZI</name>
<feature type="region of interest" description="Disordered" evidence="1">
    <location>
        <begin position="56"/>
        <end position="92"/>
    </location>
</feature>
<comment type="caution">
    <text evidence="2">The sequence shown here is derived from an EMBL/GenBank/DDBJ whole genome shotgun (WGS) entry which is preliminary data.</text>
</comment>
<protein>
    <submittedName>
        <fullName evidence="2">Uncharacterized protein</fullName>
    </submittedName>
</protein>
<dbReference type="AlphaFoldDB" id="A0A135T366"/>
<dbReference type="OrthoDB" id="10438996at2759"/>
<feature type="region of interest" description="Disordered" evidence="1">
    <location>
        <begin position="134"/>
        <end position="304"/>
    </location>
</feature>
<feature type="compositionally biased region" description="Low complexity" evidence="1">
    <location>
        <begin position="21"/>
        <end position="34"/>
    </location>
</feature>
<sequence>MSSFSHISFPTEMELDCHPTSSFGSSSSFLSAESRPIPPALGNPFLPSSSKGRLLPPAFGAPSSLSSSFPPQPVGSQVGSHTDSDPTEDLIQGFSSFAIGAGPLPPALTKQVAAPIHPLSLSAARVAWAKCKKSKCSPSGNHFRQNHPLYRKYSNLSLFSSSPKKRSKSGEIPRGPSSSSPAPANPFGPKPEGIRKRRGRGKGRAQVKQHQAQGNGQTPPRGPRNSSPDQRRSNPQPARGQPRGSRPNGNQGPRAAQSVNRNPFTPVAVNPFSRPLPQASAPAPPSQPRNRRSRGGSRRNPITL</sequence>
<feature type="compositionally biased region" description="Basic residues" evidence="1">
    <location>
        <begin position="195"/>
        <end position="207"/>
    </location>
</feature>
<feature type="compositionally biased region" description="Polar residues" evidence="1">
    <location>
        <begin position="247"/>
        <end position="263"/>
    </location>
</feature>
<gene>
    <name evidence="2" type="ORF">CSIM01_09570</name>
</gene>
<feature type="region of interest" description="Disordered" evidence="1">
    <location>
        <begin position="1"/>
        <end position="35"/>
    </location>
</feature>
<accession>A0A135T366</accession>
<keyword evidence="3" id="KW-1185">Reference proteome</keyword>
<dbReference type="EMBL" id="JFBX01000296">
    <property type="protein sequence ID" value="KXH42608.1"/>
    <property type="molecule type" value="Genomic_DNA"/>
</dbReference>
<reference evidence="2 3" key="1">
    <citation type="submission" date="2014-02" db="EMBL/GenBank/DDBJ databases">
        <title>The genome sequence of Colletotrichum simmondsii CBS122122.</title>
        <authorList>
            <person name="Baroncelli R."/>
            <person name="Thon M.R."/>
        </authorList>
    </citation>
    <scope>NUCLEOTIDE SEQUENCE [LARGE SCALE GENOMIC DNA]</scope>
    <source>
        <strain evidence="2 3">CBS122122</strain>
    </source>
</reference>
<organism evidence="2 3">
    <name type="scientific">Colletotrichum simmondsii</name>
    <dbReference type="NCBI Taxonomy" id="703756"/>
    <lineage>
        <taxon>Eukaryota</taxon>
        <taxon>Fungi</taxon>
        <taxon>Dikarya</taxon>
        <taxon>Ascomycota</taxon>
        <taxon>Pezizomycotina</taxon>
        <taxon>Sordariomycetes</taxon>
        <taxon>Hypocreomycetidae</taxon>
        <taxon>Glomerellales</taxon>
        <taxon>Glomerellaceae</taxon>
        <taxon>Colletotrichum</taxon>
        <taxon>Colletotrichum acutatum species complex</taxon>
    </lineage>
</organism>
<proteinExistence type="predicted"/>
<evidence type="ECO:0000256" key="1">
    <source>
        <dbReference type="SAM" id="MobiDB-lite"/>
    </source>
</evidence>
<feature type="compositionally biased region" description="Low complexity" evidence="1">
    <location>
        <begin position="56"/>
        <end position="69"/>
    </location>
</feature>
<evidence type="ECO:0000313" key="2">
    <source>
        <dbReference type="EMBL" id="KXH42608.1"/>
    </source>
</evidence>
<dbReference type="Proteomes" id="UP000070328">
    <property type="component" value="Unassembled WGS sequence"/>
</dbReference>
<feature type="compositionally biased region" description="Polar residues" evidence="1">
    <location>
        <begin position="208"/>
        <end position="236"/>
    </location>
</feature>